<dbReference type="Gene3D" id="3.40.50.1000">
    <property type="entry name" value="HAD superfamily/HAD-like"/>
    <property type="match status" value="1"/>
</dbReference>
<name>A0A936NA86_9ACTN</name>
<sequence>MADPESPEYVEESERVAVFDNDGTLWTEQPLYAQLAFALDRATQLGQPTTLDDLHAGGMNALKDLIALTHSGVTTDEFDDLCRSWLSSARHPRFDRPYPATAYQPMLELLALLDEHAFSCWIFSGGGTDFMRTWAPEVYGLPPHRVIGSVGETEFRIGSTGPELVKSPKIQVLDDGPHKPESIHRHVGQRPILAAGNTDGDLAMLQWTAGSPHRTLQMFVHHTDAEREYAYDRDPTLGSGTDQIMSAATEHDWTVVDMASDWATIYPSGS</sequence>
<dbReference type="AlphaFoldDB" id="A0A936NA86"/>
<dbReference type="InterPro" id="IPR036412">
    <property type="entry name" value="HAD-like_sf"/>
</dbReference>
<dbReference type="EMBL" id="JADJZA010000002">
    <property type="protein sequence ID" value="MBK9296522.1"/>
    <property type="molecule type" value="Genomic_DNA"/>
</dbReference>
<comment type="caution">
    <text evidence="1">The sequence shown here is derived from an EMBL/GenBank/DDBJ whole genome shotgun (WGS) entry which is preliminary data.</text>
</comment>
<accession>A0A936NA86</accession>
<evidence type="ECO:0000313" key="2">
    <source>
        <dbReference type="Proteomes" id="UP000727993"/>
    </source>
</evidence>
<dbReference type="InterPro" id="IPR023214">
    <property type="entry name" value="HAD_sf"/>
</dbReference>
<reference evidence="1 2" key="1">
    <citation type="submission" date="2020-10" db="EMBL/GenBank/DDBJ databases">
        <title>Connecting structure to function with the recovery of over 1000 high-quality activated sludge metagenome-assembled genomes encoding full-length rRNA genes using long-read sequencing.</title>
        <authorList>
            <person name="Singleton C.M."/>
            <person name="Petriglieri F."/>
            <person name="Kristensen J.M."/>
            <person name="Kirkegaard R.H."/>
            <person name="Michaelsen T.Y."/>
            <person name="Andersen M.H."/>
            <person name="Karst S.M."/>
            <person name="Dueholm M.S."/>
            <person name="Nielsen P.H."/>
            <person name="Albertsen M."/>
        </authorList>
    </citation>
    <scope>NUCLEOTIDE SEQUENCE [LARGE SCALE GENOMIC DNA]</scope>
    <source>
        <strain evidence="1">Lyne_18-Q3-R50-59_MAXAC.006</strain>
    </source>
</reference>
<keyword evidence="1" id="KW-0378">Hydrolase</keyword>
<proteinExistence type="predicted"/>
<dbReference type="GO" id="GO:0016787">
    <property type="term" value="F:hydrolase activity"/>
    <property type="evidence" value="ECO:0007669"/>
    <property type="project" value="UniProtKB-KW"/>
</dbReference>
<evidence type="ECO:0000313" key="1">
    <source>
        <dbReference type="EMBL" id="MBK9296522.1"/>
    </source>
</evidence>
<protein>
    <submittedName>
        <fullName evidence="1">Haloacid dehalogenase-like hydrolase</fullName>
    </submittedName>
</protein>
<dbReference type="SUPFAM" id="SSF56784">
    <property type="entry name" value="HAD-like"/>
    <property type="match status" value="1"/>
</dbReference>
<gene>
    <name evidence="1" type="ORF">IPN02_06635</name>
</gene>
<organism evidence="1 2">
    <name type="scientific">Candidatus Neomicrothrix subdominans</name>
    <dbReference type="NCBI Taxonomy" id="2954438"/>
    <lineage>
        <taxon>Bacteria</taxon>
        <taxon>Bacillati</taxon>
        <taxon>Actinomycetota</taxon>
        <taxon>Acidimicrobiia</taxon>
        <taxon>Acidimicrobiales</taxon>
        <taxon>Microthrixaceae</taxon>
        <taxon>Candidatus Neomicrothrix</taxon>
    </lineage>
</organism>
<dbReference type="Pfam" id="PF12710">
    <property type="entry name" value="HAD"/>
    <property type="match status" value="1"/>
</dbReference>
<dbReference type="Proteomes" id="UP000727993">
    <property type="component" value="Unassembled WGS sequence"/>
</dbReference>